<dbReference type="OrthoDB" id="3164380at2759"/>
<proteinExistence type="predicted"/>
<dbReference type="AlphaFoldDB" id="A0A8H6M8T2"/>
<evidence type="ECO:0000313" key="3">
    <source>
        <dbReference type="Proteomes" id="UP000521943"/>
    </source>
</evidence>
<organism evidence="2 3">
    <name type="scientific">Ephemerocybe angulata</name>
    <dbReference type="NCBI Taxonomy" id="980116"/>
    <lineage>
        <taxon>Eukaryota</taxon>
        <taxon>Fungi</taxon>
        <taxon>Dikarya</taxon>
        <taxon>Basidiomycota</taxon>
        <taxon>Agaricomycotina</taxon>
        <taxon>Agaricomycetes</taxon>
        <taxon>Agaricomycetidae</taxon>
        <taxon>Agaricales</taxon>
        <taxon>Agaricineae</taxon>
        <taxon>Psathyrellaceae</taxon>
        <taxon>Ephemerocybe</taxon>
    </lineage>
</organism>
<keyword evidence="3" id="KW-1185">Reference proteome</keyword>
<reference evidence="2 3" key="1">
    <citation type="submission" date="2020-07" db="EMBL/GenBank/DDBJ databases">
        <title>Comparative genomics of pyrophilous fungi reveals a link between fire events and developmental genes.</title>
        <authorList>
            <consortium name="DOE Joint Genome Institute"/>
            <person name="Steindorff A.S."/>
            <person name="Carver A."/>
            <person name="Calhoun S."/>
            <person name="Stillman K."/>
            <person name="Liu H."/>
            <person name="Lipzen A."/>
            <person name="Pangilinan J."/>
            <person name="Labutti K."/>
            <person name="Bruns T.D."/>
            <person name="Grigoriev I.V."/>
        </authorList>
    </citation>
    <scope>NUCLEOTIDE SEQUENCE [LARGE SCALE GENOMIC DNA]</scope>
    <source>
        <strain evidence="2 3">CBS 144469</strain>
    </source>
</reference>
<gene>
    <name evidence="2" type="ORF">DFP72DRAFT_883252</name>
</gene>
<evidence type="ECO:0000256" key="1">
    <source>
        <dbReference type="SAM" id="MobiDB-lite"/>
    </source>
</evidence>
<protein>
    <submittedName>
        <fullName evidence="2">Uncharacterized protein</fullName>
    </submittedName>
</protein>
<comment type="caution">
    <text evidence="2">The sequence shown here is derived from an EMBL/GenBank/DDBJ whole genome shotgun (WGS) entry which is preliminary data.</text>
</comment>
<evidence type="ECO:0000313" key="2">
    <source>
        <dbReference type="EMBL" id="KAF6760113.1"/>
    </source>
</evidence>
<accession>A0A8H6M8T2</accession>
<dbReference type="EMBL" id="JACGCI010000013">
    <property type="protein sequence ID" value="KAF6760113.1"/>
    <property type="molecule type" value="Genomic_DNA"/>
</dbReference>
<name>A0A8H6M8T2_9AGAR</name>
<sequence>MSGDIFVNFSALDELIQIIYQSIYKFVIVSTVTDEKWTIHLGLSDSDGRWWKGEWTEGNVHEIMGSKPSDKLLEQFGDQLAKLFVDGELFITNWSSAPGAKIKLTVGPAAKRPMHMSLEELTPSQAAEFATGILVDIALQAKSRKCRLHGSTSVFESTPAPTTSRVPTRSDTVEGSSRSSPAKASMQLKTEEGSHVGSSSGPGEKPIKPSHLETVAMQAKSVTSATDKKRAASSETTTSNKPAPVARPFKGASLANPNKKARKYQAIEFESDSE</sequence>
<dbReference type="Proteomes" id="UP000521943">
    <property type="component" value="Unassembled WGS sequence"/>
</dbReference>
<feature type="region of interest" description="Disordered" evidence="1">
    <location>
        <begin position="152"/>
        <end position="262"/>
    </location>
</feature>
<feature type="compositionally biased region" description="Polar residues" evidence="1">
    <location>
        <begin position="152"/>
        <end position="182"/>
    </location>
</feature>